<dbReference type="PATRIC" id="fig|158899.10.peg.5002"/>
<gene>
    <name evidence="1" type="ORF">CFter6_5076</name>
</gene>
<dbReference type="InterPro" id="IPR021853">
    <property type="entry name" value="DUF3460"/>
</dbReference>
<dbReference type="Proteomes" id="UP000072421">
    <property type="component" value="Chromosome"/>
</dbReference>
<protein>
    <recommendedName>
        <fullName evidence="3">DUF3460 family protein</fullName>
    </recommendedName>
</protein>
<dbReference type="Pfam" id="PF11943">
    <property type="entry name" value="DUF3460"/>
    <property type="match status" value="1"/>
</dbReference>
<organism evidence="1">
    <name type="scientific">Collimonas fungivorans</name>
    <dbReference type="NCBI Taxonomy" id="158899"/>
    <lineage>
        <taxon>Bacteria</taxon>
        <taxon>Pseudomonadati</taxon>
        <taxon>Pseudomonadota</taxon>
        <taxon>Betaproteobacteria</taxon>
        <taxon>Burkholderiales</taxon>
        <taxon>Oxalobacteraceae</taxon>
        <taxon>Collimonas</taxon>
    </lineage>
</organism>
<reference evidence="1 2" key="1">
    <citation type="submission" date="2015-11" db="EMBL/GenBank/DDBJ databases">
        <title>Exploring the genomic traits of fungus-feeding bacterial genus Collimonas.</title>
        <authorList>
            <person name="Song C."/>
            <person name="Schmidt R."/>
            <person name="de Jager V."/>
            <person name="Krzyzanowska D."/>
            <person name="Jongedijk E."/>
            <person name="Cankar K."/>
            <person name="Beekwilder J."/>
            <person name="van Veen A."/>
            <person name="de Boer W."/>
            <person name="van Veen J.A."/>
            <person name="Garbeva P."/>
        </authorList>
    </citation>
    <scope>NUCLEOTIDE SEQUENCE [LARGE SCALE GENOMIC DNA]</scope>
    <source>
        <strain evidence="1 2">Ter6</strain>
    </source>
</reference>
<dbReference type="OrthoDB" id="5296692at2"/>
<dbReference type="RefSeq" id="WP_061541906.1">
    <property type="nucleotide sequence ID" value="NZ_CP013232.1"/>
</dbReference>
<accession>A0A127PIJ9</accession>
<dbReference type="EMBL" id="CP013232">
    <property type="protein sequence ID" value="AMO97646.1"/>
    <property type="molecule type" value="Genomic_DNA"/>
</dbReference>
<evidence type="ECO:0000313" key="1">
    <source>
        <dbReference type="EMBL" id="AMO97646.1"/>
    </source>
</evidence>
<evidence type="ECO:0000313" key="2">
    <source>
        <dbReference type="Proteomes" id="UP000072421"/>
    </source>
</evidence>
<evidence type="ECO:0008006" key="3">
    <source>
        <dbReference type="Google" id="ProtNLM"/>
    </source>
</evidence>
<name>A0A127PIJ9_9BURK</name>
<dbReference type="AlphaFoldDB" id="A0A127PIJ9"/>
<sequence length="70" mass="8369">MFTKPKTYKAGHDGYVAEITQFLDKFLEEHPEVIDEQSKGWHIFWDRDVNLDEQKRADKDSVPSKPYYYS</sequence>
<proteinExistence type="predicted"/>